<feature type="non-terminal residue" evidence="1">
    <location>
        <position position="169"/>
    </location>
</feature>
<sequence length="169" mass="18819">MKRKLLGLALAVFMTACSSTTTEKIPDLTKMFPSDSEEPHVLNKFPAPEWTALRSGVYHDASGKAVFYGLSSVSKDEYSSDRKILSEDRARDELAKVFTSYMEQLVEKLSISHSNHPLSDASKSQLNSSIEEGTATILMESEISDHWENPDNGKVYSLAKLDLSRLTDK</sequence>
<accession>A0A382K2M3</accession>
<gene>
    <name evidence="1" type="ORF">METZ01_LOCUS271948</name>
</gene>
<reference evidence="1" key="1">
    <citation type="submission" date="2018-05" db="EMBL/GenBank/DDBJ databases">
        <authorList>
            <person name="Lanie J.A."/>
            <person name="Ng W.-L."/>
            <person name="Kazmierczak K.M."/>
            <person name="Andrzejewski T.M."/>
            <person name="Davidsen T.M."/>
            <person name="Wayne K.J."/>
            <person name="Tettelin H."/>
            <person name="Glass J.I."/>
            <person name="Rusch D."/>
            <person name="Podicherti R."/>
            <person name="Tsui H.-C.T."/>
            <person name="Winkler M.E."/>
        </authorList>
    </citation>
    <scope>NUCLEOTIDE SEQUENCE</scope>
</reference>
<evidence type="ECO:0000313" key="1">
    <source>
        <dbReference type="EMBL" id="SVC19094.1"/>
    </source>
</evidence>
<dbReference type="PROSITE" id="PS51257">
    <property type="entry name" value="PROKAR_LIPOPROTEIN"/>
    <property type="match status" value="1"/>
</dbReference>
<dbReference type="AlphaFoldDB" id="A0A382K2M3"/>
<proteinExistence type="predicted"/>
<dbReference type="EMBL" id="UINC01078221">
    <property type="protein sequence ID" value="SVC19094.1"/>
    <property type="molecule type" value="Genomic_DNA"/>
</dbReference>
<protein>
    <submittedName>
        <fullName evidence="1">Uncharacterized protein</fullName>
    </submittedName>
</protein>
<name>A0A382K2M3_9ZZZZ</name>
<organism evidence="1">
    <name type="scientific">marine metagenome</name>
    <dbReference type="NCBI Taxonomy" id="408172"/>
    <lineage>
        <taxon>unclassified sequences</taxon>
        <taxon>metagenomes</taxon>
        <taxon>ecological metagenomes</taxon>
    </lineage>
</organism>